<keyword evidence="2" id="KW-1185">Reference proteome</keyword>
<evidence type="ECO:0000313" key="1">
    <source>
        <dbReference type="EMBL" id="MDI2099563.1"/>
    </source>
</evidence>
<sequence length="452" mass="50566">MSESALPAAVEPATISHLSVDQRFLGLGDYFLQAVERLRDTHAGLASAAQRLDDLSSVFDGARSRMAREATTEQKAIVVEVFDSVPESGMAREEFIRRMWEATSDFSWGPDFVGALVDAAHRQPREPLFHGAMLTSAVSSLEAHLAHLAEEYFRAAPEALHDLPRESAKEFSLRDILAMSSIEEALEAAIESRISELSYGNLAGWRAFFKDRMKIEMPEMALDWSALIEVFERRNCIVHHEGRASRRYVRSIETQVSVHDTLQTDRDYVQQAISALELLGIRLHVAVWRKFTTDASLVGEWVEATSFAALRREEWATSLHLYETWRSLPLSNHESILAHVNLLLAKKGIHGLTAAQAEIEAWDVSGLDEIFAFAKYSLLEQLDEAFAMVPELLQRGKLSGWALAVWPLTKPLRADKRIQKYAGIMQDHLSSDATVSREVAADAARPEGSARD</sequence>
<proteinExistence type="predicted"/>
<dbReference type="EMBL" id="JASATX010000005">
    <property type="protein sequence ID" value="MDI2099563.1"/>
    <property type="molecule type" value="Genomic_DNA"/>
</dbReference>
<dbReference type="AlphaFoldDB" id="A0AAW6TC41"/>
<comment type="caution">
    <text evidence="1">The sequence shown here is derived from an EMBL/GenBank/DDBJ whole genome shotgun (WGS) entry which is preliminary data.</text>
</comment>
<dbReference type="Proteomes" id="UP001321506">
    <property type="component" value="Unassembled WGS sequence"/>
</dbReference>
<accession>A0AAW6TC41</accession>
<name>A0AAW6TC41_9MICO</name>
<evidence type="ECO:0000313" key="2">
    <source>
        <dbReference type="Proteomes" id="UP001321506"/>
    </source>
</evidence>
<evidence type="ECO:0008006" key="3">
    <source>
        <dbReference type="Google" id="ProtNLM"/>
    </source>
</evidence>
<gene>
    <name evidence="1" type="ORF">QF206_11370</name>
</gene>
<reference evidence="1 2" key="1">
    <citation type="submission" date="2023-04" db="EMBL/GenBank/DDBJ databases">
        <title>Klugiella caeni sp. nov. isolated from the sludge of biochemical tank.</title>
        <authorList>
            <person name="Geng K."/>
        </authorList>
    </citation>
    <scope>NUCLEOTIDE SEQUENCE [LARGE SCALE GENOMIC DNA]</scope>
    <source>
        <strain evidence="1 2">YN-L-19</strain>
    </source>
</reference>
<dbReference type="RefSeq" id="WP_281489356.1">
    <property type="nucleotide sequence ID" value="NZ_JASATX010000005.1"/>
</dbReference>
<protein>
    <recommendedName>
        <fullName evidence="3">Apea-like HEPN domain-containing protein</fullName>
    </recommendedName>
</protein>
<organism evidence="1 2">
    <name type="scientific">Ruicaihuangia caeni</name>
    <dbReference type="NCBI Taxonomy" id="3042517"/>
    <lineage>
        <taxon>Bacteria</taxon>
        <taxon>Bacillati</taxon>
        <taxon>Actinomycetota</taxon>
        <taxon>Actinomycetes</taxon>
        <taxon>Micrococcales</taxon>
        <taxon>Microbacteriaceae</taxon>
        <taxon>Ruicaihuangia</taxon>
    </lineage>
</organism>